<sequence length="333" mass="37320">MKSSLLPVLRQDTRWYSTYAMLKHYIRLLWLKKLQGDGLTLLDARDLFNGLLEIRPGMSKYLGTYVHILRKVLLKPTFAPTAVRSGSGQGDCRKIRFPDSGRGCGDRGSSGDVSSAESERFADQILKWRKTVAETTRYKLLSAIPPTSNIVERLSSFTRAVLRHERHQLTPNDPGDDSLPEGKRELLERCHSGCLIPANNMDTTVSEKNPTPSNIIRVFPVWWYTWVQPENTTTQSQTEDLFWRWGFSKELHSSGVEITSRRSLAVLCLGPARSSHWGSVNPGTVLHKASKKPWTTYAPAVVDPRFQRPLGSRPGAGLPAPTSSVTRGNPRVL</sequence>
<feature type="region of interest" description="Disordered" evidence="1">
    <location>
        <begin position="96"/>
        <end position="116"/>
    </location>
</feature>
<accession>A0A2P4YBH9</accession>
<keyword evidence="3" id="KW-1185">Reference proteome</keyword>
<dbReference type="OrthoDB" id="126917at2759"/>
<organism evidence="2 3">
    <name type="scientific">Phytophthora palmivora</name>
    <dbReference type="NCBI Taxonomy" id="4796"/>
    <lineage>
        <taxon>Eukaryota</taxon>
        <taxon>Sar</taxon>
        <taxon>Stramenopiles</taxon>
        <taxon>Oomycota</taxon>
        <taxon>Peronosporomycetes</taxon>
        <taxon>Peronosporales</taxon>
        <taxon>Peronosporaceae</taxon>
        <taxon>Phytophthora</taxon>
    </lineage>
</organism>
<proteinExistence type="predicted"/>
<evidence type="ECO:0000313" key="3">
    <source>
        <dbReference type="Proteomes" id="UP000237271"/>
    </source>
</evidence>
<gene>
    <name evidence="2" type="ORF">PHPALM_7761</name>
</gene>
<feature type="region of interest" description="Disordered" evidence="1">
    <location>
        <begin position="305"/>
        <end position="333"/>
    </location>
</feature>
<dbReference type="PANTHER" id="PTHR40866:SF1">
    <property type="entry name" value="BED-TYPE DOMAIN-CONTAINING PROTEIN"/>
    <property type="match status" value="1"/>
</dbReference>
<dbReference type="Proteomes" id="UP000237271">
    <property type="component" value="Unassembled WGS sequence"/>
</dbReference>
<reference evidence="2 3" key="1">
    <citation type="journal article" date="2017" name="Genome Biol. Evol.">
        <title>Phytophthora megakarya and P. palmivora, closely related causal agents of cacao black pod rot, underwent increases in genome sizes and gene numbers by different mechanisms.</title>
        <authorList>
            <person name="Ali S.S."/>
            <person name="Shao J."/>
            <person name="Lary D.J."/>
            <person name="Kronmiller B."/>
            <person name="Shen D."/>
            <person name="Strem M.D."/>
            <person name="Amoako-Attah I."/>
            <person name="Akrofi A.Y."/>
            <person name="Begoude B.A."/>
            <person name="Ten Hoopen G.M."/>
            <person name="Coulibaly K."/>
            <person name="Kebe B.I."/>
            <person name="Melnick R.L."/>
            <person name="Guiltinan M.J."/>
            <person name="Tyler B.M."/>
            <person name="Meinhardt L.W."/>
            <person name="Bailey B.A."/>
        </authorList>
    </citation>
    <scope>NUCLEOTIDE SEQUENCE [LARGE SCALE GENOMIC DNA]</scope>
    <source>
        <strain evidence="3">sbr112.9</strain>
    </source>
</reference>
<evidence type="ECO:0000256" key="1">
    <source>
        <dbReference type="SAM" id="MobiDB-lite"/>
    </source>
</evidence>
<name>A0A2P4YBH9_9STRA</name>
<evidence type="ECO:0000313" key="2">
    <source>
        <dbReference type="EMBL" id="POM75173.1"/>
    </source>
</evidence>
<protein>
    <submittedName>
        <fullName evidence="2">Uncharacterized protein</fullName>
    </submittedName>
</protein>
<dbReference type="PANTHER" id="PTHR40866">
    <property type="entry name" value="BED-TYPE DOMAIN-CONTAINING PROTEIN"/>
    <property type="match status" value="1"/>
</dbReference>
<dbReference type="AlphaFoldDB" id="A0A2P4YBH9"/>
<comment type="caution">
    <text evidence="2">The sequence shown here is derived from an EMBL/GenBank/DDBJ whole genome shotgun (WGS) entry which is preliminary data.</text>
</comment>
<dbReference type="EMBL" id="NCKW01004000">
    <property type="protein sequence ID" value="POM75173.1"/>
    <property type="molecule type" value="Genomic_DNA"/>
</dbReference>